<evidence type="ECO:0000313" key="1">
    <source>
        <dbReference type="EMBL" id="GAV23284.1"/>
    </source>
</evidence>
<protein>
    <submittedName>
        <fullName evidence="1">Uncharacterized protein</fullName>
    </submittedName>
</protein>
<proteinExistence type="predicted"/>
<accession>A0A1L8CWN7</accession>
<dbReference type="STRING" id="870242.cpu_17940"/>
<sequence>MKVVTGIQNGLGQGKYGLEGPQVDKTLKPLDEKTLEALAELICGDSTEWYRKGWELPDFFRRAGLEFHNRHKMAGIIENQECISEFFYQLST</sequence>
<reference evidence="2" key="1">
    <citation type="submission" date="2016-12" db="EMBL/GenBank/DDBJ databases">
        <title>Draft Genome Sequences od Carboxydothermus pertinax and islandicus, Hydrogenogenic Carboxydotrophic Bacteria.</title>
        <authorList>
            <person name="Fukuyama Y."/>
            <person name="Ohmae K."/>
            <person name="Yoneda Y."/>
            <person name="Yoshida T."/>
            <person name="Sako Y."/>
        </authorList>
    </citation>
    <scope>NUCLEOTIDE SEQUENCE [LARGE SCALE GENOMIC DNA]</scope>
    <source>
        <strain evidence="2">Ug1</strain>
    </source>
</reference>
<name>A0A1L8CWN7_9THEO</name>
<dbReference type="Proteomes" id="UP000187485">
    <property type="component" value="Unassembled WGS sequence"/>
</dbReference>
<dbReference type="AlphaFoldDB" id="A0A1L8CWN7"/>
<organism evidence="1 2">
    <name type="scientific">Carboxydothermus pertinax</name>
    <dbReference type="NCBI Taxonomy" id="870242"/>
    <lineage>
        <taxon>Bacteria</taxon>
        <taxon>Bacillati</taxon>
        <taxon>Bacillota</taxon>
        <taxon>Clostridia</taxon>
        <taxon>Thermoanaerobacterales</taxon>
        <taxon>Thermoanaerobacteraceae</taxon>
        <taxon>Carboxydothermus</taxon>
    </lineage>
</organism>
<gene>
    <name evidence="1" type="ORF">cpu_17940</name>
</gene>
<evidence type="ECO:0000313" key="2">
    <source>
        <dbReference type="Proteomes" id="UP000187485"/>
    </source>
</evidence>
<comment type="caution">
    <text evidence="1">The sequence shown here is derived from an EMBL/GenBank/DDBJ whole genome shotgun (WGS) entry which is preliminary data.</text>
</comment>
<dbReference type="EMBL" id="BDJK01000041">
    <property type="protein sequence ID" value="GAV23284.1"/>
    <property type="molecule type" value="Genomic_DNA"/>
</dbReference>
<keyword evidence="2" id="KW-1185">Reference proteome</keyword>